<proteinExistence type="predicted"/>
<protein>
    <submittedName>
        <fullName evidence="1">Tyrosine-protein phosphatase</fullName>
        <ecNumber evidence="1">3.1.3.48</ecNumber>
    </submittedName>
</protein>
<dbReference type="EMBL" id="JAUDEA010000011">
    <property type="protein sequence ID" value="MDM8271535.1"/>
    <property type="molecule type" value="Genomic_DNA"/>
</dbReference>
<reference evidence="1" key="1">
    <citation type="submission" date="2023-06" db="EMBL/GenBank/DDBJ databases">
        <title>Identification and characterization of horizontal gene transfer across gut microbiota members of farm animals based on homology search.</title>
        <authorList>
            <person name="Schwarzerova J."/>
            <person name="Nykrynova M."/>
            <person name="Jureckova K."/>
            <person name="Cejkova D."/>
            <person name="Rychlik I."/>
        </authorList>
    </citation>
    <scope>NUCLEOTIDE SEQUENCE</scope>
    <source>
        <strain evidence="1">153_Feed</strain>
    </source>
</reference>
<name>A0ABT7V4K9_9ACTN</name>
<sequence length="256" mass="27996">MQLTDVRPNYGRIDFEGLPNTRDLGGLLGAEGRCVRRGLLLRSGTLYFATSADCERLQEDYHLQAVVDLRGDDELVEYPDGMGRLPGVRYVHADALKGTVAGISQNAEARAQLEAARANNDDPASFMEMVYPHILLGESGIAAYRALLRTILETTDGAVLWHCHFGRDRCGMASMLVEAVLGVPMAAMEEDYLATNRFNPDPADERTDANLRFIRAAVAAVTREFGGVDGYVRDALGITDAEVAELRSRYLEPAAS</sequence>
<organism evidence="1 2">
    <name type="scientific">Thermophilibacter provencensis</name>
    <dbReference type="NCBI Taxonomy" id="1852386"/>
    <lineage>
        <taxon>Bacteria</taxon>
        <taxon>Bacillati</taxon>
        <taxon>Actinomycetota</taxon>
        <taxon>Coriobacteriia</taxon>
        <taxon>Coriobacteriales</taxon>
        <taxon>Atopobiaceae</taxon>
        <taxon>Thermophilibacter</taxon>
    </lineage>
</organism>
<dbReference type="EC" id="3.1.3.48" evidence="1"/>
<dbReference type="Gene3D" id="3.90.190.10">
    <property type="entry name" value="Protein tyrosine phosphatase superfamily"/>
    <property type="match status" value="1"/>
</dbReference>
<dbReference type="SUPFAM" id="SSF52799">
    <property type="entry name" value="(Phosphotyrosine protein) phosphatases II"/>
    <property type="match status" value="1"/>
</dbReference>
<reference evidence="1" key="2">
    <citation type="submission" date="2023-06" db="EMBL/GenBank/DDBJ databases">
        <authorList>
            <person name="Zeman M."/>
            <person name="Kubasova T."/>
            <person name="Jahodarova E."/>
            <person name="Nykrynova M."/>
            <person name="Rychlik I."/>
        </authorList>
    </citation>
    <scope>NUCLEOTIDE SEQUENCE</scope>
    <source>
        <strain evidence="1">153_Feed</strain>
    </source>
</reference>
<comment type="caution">
    <text evidence="1">The sequence shown here is derived from an EMBL/GenBank/DDBJ whole genome shotgun (WGS) entry which is preliminary data.</text>
</comment>
<dbReference type="InterPro" id="IPR029021">
    <property type="entry name" value="Prot-tyrosine_phosphatase-like"/>
</dbReference>
<keyword evidence="2" id="KW-1185">Reference proteome</keyword>
<keyword evidence="1" id="KW-0378">Hydrolase</keyword>
<evidence type="ECO:0000313" key="1">
    <source>
        <dbReference type="EMBL" id="MDM8271535.1"/>
    </source>
</evidence>
<dbReference type="RefSeq" id="WP_289511612.1">
    <property type="nucleotide sequence ID" value="NZ_JAUDEA010000011.1"/>
</dbReference>
<evidence type="ECO:0000313" key="2">
    <source>
        <dbReference type="Proteomes" id="UP001529256"/>
    </source>
</evidence>
<gene>
    <name evidence="1" type="ORF">QUW25_07615</name>
</gene>
<dbReference type="InterPro" id="IPR026893">
    <property type="entry name" value="Tyr/Ser_Pase_IphP-type"/>
</dbReference>
<accession>A0ABT7V4K9</accession>
<dbReference type="GO" id="GO:0004725">
    <property type="term" value="F:protein tyrosine phosphatase activity"/>
    <property type="evidence" value="ECO:0007669"/>
    <property type="project" value="UniProtKB-EC"/>
</dbReference>
<dbReference type="Pfam" id="PF13350">
    <property type="entry name" value="Y_phosphatase3"/>
    <property type="match status" value="1"/>
</dbReference>
<dbReference type="Proteomes" id="UP001529256">
    <property type="component" value="Unassembled WGS sequence"/>
</dbReference>